<name>A0A3B3XXV0_9TELE</name>
<keyword evidence="13" id="KW-1185">Reference proteome</keyword>
<keyword evidence="10" id="KW-0012">Acyltransferase</keyword>
<evidence type="ECO:0000256" key="2">
    <source>
        <dbReference type="ARBA" id="ARBA00005420"/>
    </source>
</evidence>
<keyword evidence="8" id="KW-0443">Lipid metabolism</keyword>
<keyword evidence="9 11" id="KW-0472">Membrane</keyword>
<evidence type="ECO:0000313" key="13">
    <source>
        <dbReference type="Proteomes" id="UP000261480"/>
    </source>
</evidence>
<comment type="subcellular location">
    <subcellularLocation>
        <location evidence="1">Endoplasmic reticulum membrane</location>
        <topology evidence="1">Multi-pass membrane protein</topology>
    </subcellularLocation>
</comment>
<evidence type="ECO:0000256" key="5">
    <source>
        <dbReference type="ARBA" id="ARBA00022692"/>
    </source>
</evidence>
<evidence type="ECO:0000256" key="3">
    <source>
        <dbReference type="ARBA" id="ARBA00022516"/>
    </source>
</evidence>
<reference evidence="12" key="1">
    <citation type="submission" date="2025-08" db="UniProtKB">
        <authorList>
            <consortium name="Ensembl"/>
        </authorList>
    </citation>
    <scope>IDENTIFICATION</scope>
</reference>
<evidence type="ECO:0000256" key="9">
    <source>
        <dbReference type="ARBA" id="ARBA00023136"/>
    </source>
</evidence>
<keyword evidence="3" id="KW-0444">Lipid biosynthesis</keyword>
<dbReference type="GO" id="GO:0019432">
    <property type="term" value="P:triglyceride biosynthetic process"/>
    <property type="evidence" value="ECO:0007669"/>
    <property type="project" value="TreeGrafter"/>
</dbReference>
<dbReference type="AlphaFoldDB" id="A0A3B3XXV0"/>
<protein>
    <recommendedName>
        <fullName evidence="14">Monoacylglycerol O-acyltransferase 3a</fullName>
    </recommendedName>
</protein>
<dbReference type="InterPro" id="IPR007130">
    <property type="entry name" value="DAGAT"/>
</dbReference>
<keyword evidence="5 11" id="KW-0812">Transmembrane</keyword>
<dbReference type="PANTHER" id="PTHR12317">
    <property type="entry name" value="DIACYLGLYCEROL O-ACYLTRANSFERASE"/>
    <property type="match status" value="1"/>
</dbReference>
<reference evidence="12" key="2">
    <citation type="submission" date="2025-09" db="UniProtKB">
        <authorList>
            <consortium name="Ensembl"/>
        </authorList>
    </citation>
    <scope>IDENTIFICATION</scope>
</reference>
<dbReference type="Pfam" id="PF03982">
    <property type="entry name" value="DAGAT"/>
    <property type="match status" value="1"/>
</dbReference>
<organism evidence="12 13">
    <name type="scientific">Poecilia mexicana</name>
    <dbReference type="NCBI Taxonomy" id="48701"/>
    <lineage>
        <taxon>Eukaryota</taxon>
        <taxon>Metazoa</taxon>
        <taxon>Chordata</taxon>
        <taxon>Craniata</taxon>
        <taxon>Vertebrata</taxon>
        <taxon>Euteleostomi</taxon>
        <taxon>Actinopterygii</taxon>
        <taxon>Neopterygii</taxon>
        <taxon>Teleostei</taxon>
        <taxon>Neoteleostei</taxon>
        <taxon>Acanthomorphata</taxon>
        <taxon>Ovalentaria</taxon>
        <taxon>Atherinomorphae</taxon>
        <taxon>Cyprinodontiformes</taxon>
        <taxon>Poeciliidae</taxon>
        <taxon>Poeciliinae</taxon>
        <taxon>Poecilia</taxon>
    </lineage>
</organism>
<dbReference type="GO" id="GO:0004144">
    <property type="term" value="F:diacylglycerol O-acyltransferase activity"/>
    <property type="evidence" value="ECO:0007669"/>
    <property type="project" value="TreeGrafter"/>
</dbReference>
<evidence type="ECO:0000256" key="1">
    <source>
        <dbReference type="ARBA" id="ARBA00004477"/>
    </source>
</evidence>
<dbReference type="Proteomes" id="UP000261480">
    <property type="component" value="Unplaced"/>
</dbReference>
<dbReference type="Ensembl" id="ENSPMET00000029421.1">
    <property type="protein sequence ID" value="ENSPMEP00000019907.1"/>
    <property type="gene ID" value="ENSPMEG00000023016.1"/>
</dbReference>
<keyword evidence="6" id="KW-0256">Endoplasmic reticulum</keyword>
<feature type="transmembrane region" description="Helical" evidence="11">
    <location>
        <begin position="12"/>
        <end position="38"/>
    </location>
</feature>
<evidence type="ECO:0008006" key="14">
    <source>
        <dbReference type="Google" id="ProtNLM"/>
    </source>
</evidence>
<evidence type="ECO:0000256" key="7">
    <source>
        <dbReference type="ARBA" id="ARBA00022989"/>
    </source>
</evidence>
<evidence type="ECO:0000313" key="12">
    <source>
        <dbReference type="Ensembl" id="ENSPMEP00000019907.1"/>
    </source>
</evidence>
<evidence type="ECO:0000256" key="10">
    <source>
        <dbReference type="ARBA" id="ARBA00023315"/>
    </source>
</evidence>
<keyword evidence="7 11" id="KW-1133">Transmembrane helix</keyword>
<sequence length="164" mass="19387">LFSLFCVSVTQFCLAAFVLLAVSDWWIAALLYAGWLWLDWDTPTSGGRRCHWVRKWSVWRHFRDYFPLELVKTVDLDPTQNYIFGFHPHGVLVAGAFGNFCTEATGFSRLFPGLRSHLLMLPFWFRVPFFRDYIIFYWISPISINKISQWLPQLIKISFKYICC</sequence>
<dbReference type="GO" id="GO:0005789">
    <property type="term" value="C:endoplasmic reticulum membrane"/>
    <property type="evidence" value="ECO:0007669"/>
    <property type="project" value="UniProtKB-SubCell"/>
</dbReference>
<comment type="similarity">
    <text evidence="2">Belongs to the diacylglycerol acyltransferase family.</text>
</comment>
<keyword evidence="4" id="KW-0808">Transferase</keyword>
<evidence type="ECO:0000256" key="8">
    <source>
        <dbReference type="ARBA" id="ARBA00023098"/>
    </source>
</evidence>
<evidence type="ECO:0000256" key="6">
    <source>
        <dbReference type="ARBA" id="ARBA00022824"/>
    </source>
</evidence>
<accession>A0A3B3XXV0</accession>
<dbReference type="PANTHER" id="PTHR12317:SF78">
    <property type="entry name" value="ACYLTRANSFERASE"/>
    <property type="match status" value="1"/>
</dbReference>
<evidence type="ECO:0000256" key="11">
    <source>
        <dbReference type="SAM" id="Phobius"/>
    </source>
</evidence>
<evidence type="ECO:0000256" key="4">
    <source>
        <dbReference type="ARBA" id="ARBA00022679"/>
    </source>
</evidence>
<proteinExistence type="inferred from homology"/>